<organism evidence="2 7">
    <name type="scientific">Corynebacterium amycolatum</name>
    <dbReference type="NCBI Taxonomy" id="43765"/>
    <lineage>
        <taxon>Bacteria</taxon>
        <taxon>Bacillati</taxon>
        <taxon>Actinomycetota</taxon>
        <taxon>Actinomycetes</taxon>
        <taxon>Mycobacteriales</taxon>
        <taxon>Corynebacteriaceae</taxon>
        <taxon>Corynebacterium</taxon>
    </lineage>
</organism>
<dbReference type="EMBL" id="JASOOY020000031">
    <property type="protein sequence ID" value="MEO3717662.1"/>
    <property type="molecule type" value="Genomic_DNA"/>
</dbReference>
<reference evidence="2" key="2">
    <citation type="submission" date="2023-05" db="EMBL/GenBank/DDBJ databases">
        <authorList>
            <person name="Du J."/>
        </authorList>
    </citation>
    <scope>NUCLEOTIDE SEQUENCE</scope>
    <source>
        <strain evidence="2">UMB1064</strain>
    </source>
</reference>
<name>A0AAW9SKI3_CORAY</name>
<dbReference type="SMART" id="SM00226">
    <property type="entry name" value="LMWPc"/>
    <property type="match status" value="1"/>
</dbReference>
<keyword evidence="6" id="KW-1185">Reference proteome</keyword>
<accession>A0AAW9SKI3</accession>
<evidence type="ECO:0000313" key="5">
    <source>
        <dbReference type="Proteomes" id="UP000594774"/>
    </source>
</evidence>
<evidence type="ECO:0000313" key="6">
    <source>
        <dbReference type="Proteomes" id="UP000595198"/>
    </source>
</evidence>
<dbReference type="SUPFAM" id="SSF52788">
    <property type="entry name" value="Phosphotyrosine protein phosphatases I"/>
    <property type="match status" value="1"/>
</dbReference>
<feature type="domain" description="Phosphotyrosine protein phosphatase I" evidence="1">
    <location>
        <begin position="4"/>
        <end position="117"/>
    </location>
</feature>
<evidence type="ECO:0000313" key="3">
    <source>
        <dbReference type="EMBL" id="QPR31083.1"/>
    </source>
</evidence>
<dbReference type="AlphaFoldDB" id="A0AAW9SKI3"/>
<reference evidence="5 6" key="1">
    <citation type="submission" date="2020-12" db="EMBL/GenBank/DDBJ databases">
        <title>FDA dAtabase for Regulatory Grade micrObial Sequences (FDA-ARGOS): Supporting development and validation of Infectious Disease Dx tests.</title>
        <authorList>
            <person name="Sproer C."/>
            <person name="Gronow S."/>
            <person name="Severitt S."/>
            <person name="Schroder I."/>
            <person name="Tallon L."/>
            <person name="Sadzewicz L."/>
            <person name="Zhao X."/>
            <person name="Boylan J."/>
            <person name="Ott S."/>
            <person name="Bowen H."/>
            <person name="Vavikolanu K."/>
            <person name="Mehta A."/>
            <person name="Aluvathingal J."/>
            <person name="Nadendla S."/>
            <person name="Lowell S."/>
            <person name="Myers T."/>
            <person name="Yan Y."/>
            <person name="Sichtig H."/>
        </authorList>
    </citation>
    <scope>NUCLEOTIDE SEQUENCE [LARGE SCALE GENOMIC DNA]</scope>
    <source>
        <strain evidence="3 5">FDAARGOS_938</strain>
        <strain evidence="4 6">FDAARGOS_991</strain>
    </source>
</reference>
<evidence type="ECO:0000313" key="4">
    <source>
        <dbReference type="EMBL" id="QQB82961.1"/>
    </source>
</evidence>
<dbReference type="InterPro" id="IPR036196">
    <property type="entry name" value="Ptyr_pPase_sf"/>
</dbReference>
<dbReference type="EMBL" id="CP065628">
    <property type="protein sequence ID" value="QPR31083.1"/>
    <property type="molecule type" value="Genomic_DNA"/>
</dbReference>
<dbReference type="EMBL" id="CP066023">
    <property type="protein sequence ID" value="QQB82961.1"/>
    <property type="molecule type" value="Genomic_DNA"/>
</dbReference>
<dbReference type="RefSeq" id="WP_016421434.1">
    <property type="nucleotide sequence ID" value="NZ_CP065628.1"/>
</dbReference>
<evidence type="ECO:0000313" key="7">
    <source>
        <dbReference type="Proteomes" id="UP001223646"/>
    </source>
</evidence>
<gene>
    <name evidence="3" type="ORF">I6G95_00935</name>
    <name evidence="4" type="ORF">I6H48_01530</name>
    <name evidence="2" type="ORF">QP460_008670</name>
</gene>
<dbReference type="Proteomes" id="UP000595198">
    <property type="component" value="Chromosome"/>
</dbReference>
<dbReference type="Gene3D" id="3.40.50.2300">
    <property type="match status" value="1"/>
</dbReference>
<dbReference type="InterPro" id="IPR023485">
    <property type="entry name" value="Ptyr_pPase"/>
</dbReference>
<dbReference type="Proteomes" id="UP001223646">
    <property type="component" value="Unassembled WGS sequence"/>
</dbReference>
<protein>
    <recommendedName>
        <fullName evidence="1">Phosphotyrosine protein phosphatase I domain-containing protein</fullName>
    </recommendedName>
</protein>
<sequence length="124" mass="13606">MGLSRVLEGLLRQAAPGLTVLSAGISIDDDDRGLDEDARRALCEVGARCDGDPHQLTPSLADSADVVIVVGKIDVSDYIAPDVETERWEYDDPADRGIYGYSRYAELRDFFTLRVNTLAERFAA</sequence>
<dbReference type="Proteomes" id="UP000594774">
    <property type="component" value="Chromosome"/>
</dbReference>
<evidence type="ECO:0000313" key="2">
    <source>
        <dbReference type="EMBL" id="MEO3717662.1"/>
    </source>
</evidence>
<evidence type="ECO:0000259" key="1">
    <source>
        <dbReference type="SMART" id="SM00226"/>
    </source>
</evidence>
<reference evidence="2" key="3">
    <citation type="submission" date="2024-05" db="EMBL/GenBank/DDBJ databases">
        <authorList>
            <person name="Wolfe A."/>
        </authorList>
    </citation>
    <scope>NUCLEOTIDE SEQUENCE</scope>
    <source>
        <strain evidence="2">UMB1064</strain>
    </source>
</reference>
<proteinExistence type="predicted"/>